<dbReference type="RefSeq" id="WP_160756262.1">
    <property type="nucleotide sequence ID" value="NZ_WTYL01000002.1"/>
</dbReference>
<feature type="chain" id="PRO_5033061088" evidence="1">
    <location>
        <begin position="28"/>
        <end position="281"/>
    </location>
</feature>
<reference evidence="2 3" key="1">
    <citation type="submission" date="2019-12" db="EMBL/GenBank/DDBJ databases">
        <title>Genomic-based taxomic classification of the family Erythrobacteraceae.</title>
        <authorList>
            <person name="Xu L."/>
        </authorList>
    </citation>
    <scope>NUCLEOTIDE SEQUENCE [LARGE SCALE GENOMIC DNA]</scope>
    <source>
        <strain evidence="2 3">KCTC 42453</strain>
    </source>
</reference>
<name>A0A845B2R1_9SPHN</name>
<evidence type="ECO:0000313" key="3">
    <source>
        <dbReference type="Proteomes" id="UP000431922"/>
    </source>
</evidence>
<keyword evidence="1" id="KW-0732">Signal</keyword>
<dbReference type="AlphaFoldDB" id="A0A845B2R1"/>
<dbReference type="OrthoDB" id="7406594at2"/>
<sequence>MSNIMKALGTAVVAGTIALAPAATALAQAEPMARESTYADLVDLSDASNMVLQVKIRKQAEVKAERAPGLSPGMARLYVEADTLALLTGNSPVRETVKYLVDVPLDAKGRAPKLKKQDMLLFAKAVPGRAGEIQLVGQGAQIRWTPELEARVRPILSGLVAPDAPPVVTGVQDALSVKGNLVGESETQLFLSTRRDAPVSVTVIRRPGQQPTWGVSFSEIVDQSAVPPRPDTLEWYRLACFLPQELPGEANLSRDAAARAQAAEDYQYMMSQLGPCPRNRL</sequence>
<evidence type="ECO:0000256" key="1">
    <source>
        <dbReference type="SAM" id="SignalP"/>
    </source>
</evidence>
<keyword evidence="3" id="KW-1185">Reference proteome</keyword>
<protein>
    <submittedName>
        <fullName evidence="2">Uncharacterized protein</fullName>
    </submittedName>
</protein>
<proteinExistence type="predicted"/>
<organism evidence="2 3">
    <name type="scientific">Allopontixanthobacter sediminis</name>
    <dbReference type="NCBI Taxonomy" id="1689985"/>
    <lineage>
        <taxon>Bacteria</taxon>
        <taxon>Pseudomonadati</taxon>
        <taxon>Pseudomonadota</taxon>
        <taxon>Alphaproteobacteria</taxon>
        <taxon>Sphingomonadales</taxon>
        <taxon>Erythrobacteraceae</taxon>
        <taxon>Allopontixanthobacter</taxon>
    </lineage>
</organism>
<accession>A0A845B2R1</accession>
<dbReference type="Proteomes" id="UP000431922">
    <property type="component" value="Unassembled WGS sequence"/>
</dbReference>
<feature type="signal peptide" evidence="1">
    <location>
        <begin position="1"/>
        <end position="27"/>
    </location>
</feature>
<comment type="caution">
    <text evidence="2">The sequence shown here is derived from an EMBL/GenBank/DDBJ whole genome shotgun (WGS) entry which is preliminary data.</text>
</comment>
<gene>
    <name evidence="2" type="ORF">GRI65_09555</name>
</gene>
<dbReference type="EMBL" id="WTYL01000002">
    <property type="protein sequence ID" value="MXP44700.1"/>
    <property type="molecule type" value="Genomic_DNA"/>
</dbReference>
<evidence type="ECO:0000313" key="2">
    <source>
        <dbReference type="EMBL" id="MXP44700.1"/>
    </source>
</evidence>